<name>A0A8J7UKU7_9HYPH</name>
<dbReference type="Pfam" id="PF02954">
    <property type="entry name" value="HTH_8"/>
    <property type="match status" value="1"/>
</dbReference>
<dbReference type="SMART" id="SM00382">
    <property type="entry name" value="AAA"/>
    <property type="match status" value="1"/>
</dbReference>
<feature type="coiled-coil region" evidence="8">
    <location>
        <begin position="57"/>
        <end position="84"/>
    </location>
</feature>
<dbReference type="PANTHER" id="PTHR32071">
    <property type="entry name" value="TRANSCRIPTIONAL REGULATORY PROTEIN"/>
    <property type="match status" value="1"/>
</dbReference>
<dbReference type="InterPro" id="IPR027417">
    <property type="entry name" value="P-loop_NTPase"/>
</dbReference>
<keyword evidence="5" id="KW-0238">DNA-binding</keyword>
<evidence type="ECO:0000313" key="11">
    <source>
        <dbReference type="Proteomes" id="UP000666240"/>
    </source>
</evidence>
<keyword evidence="2" id="KW-0067">ATP-binding</keyword>
<dbReference type="Proteomes" id="UP000666240">
    <property type="component" value="Unassembled WGS sequence"/>
</dbReference>
<reference evidence="10" key="1">
    <citation type="submission" date="2021-03" db="EMBL/GenBank/DDBJ databases">
        <title>Genome sequencing and assembly of Tianweitania sediminis.</title>
        <authorList>
            <person name="Chhetri G."/>
        </authorList>
    </citation>
    <scope>NUCLEOTIDE SEQUENCE</scope>
    <source>
        <strain evidence="10">Z8</strain>
    </source>
</reference>
<dbReference type="GO" id="GO:0043565">
    <property type="term" value="F:sequence-specific DNA binding"/>
    <property type="evidence" value="ECO:0007669"/>
    <property type="project" value="InterPro"/>
</dbReference>
<evidence type="ECO:0000313" key="10">
    <source>
        <dbReference type="EMBL" id="MBP0440054.1"/>
    </source>
</evidence>
<dbReference type="Pfam" id="PF25601">
    <property type="entry name" value="AAA_lid_14"/>
    <property type="match status" value="1"/>
</dbReference>
<proteinExistence type="predicted"/>
<keyword evidence="7" id="KW-0804">Transcription</keyword>
<dbReference type="SUPFAM" id="SSF46689">
    <property type="entry name" value="Homeodomain-like"/>
    <property type="match status" value="1"/>
</dbReference>
<evidence type="ECO:0000256" key="8">
    <source>
        <dbReference type="SAM" id="Coils"/>
    </source>
</evidence>
<dbReference type="GO" id="GO:0005524">
    <property type="term" value="F:ATP binding"/>
    <property type="evidence" value="ECO:0007669"/>
    <property type="project" value="UniProtKB-KW"/>
</dbReference>
<dbReference type="Pfam" id="PF00158">
    <property type="entry name" value="Sigma54_activat"/>
    <property type="match status" value="1"/>
</dbReference>
<dbReference type="InterPro" id="IPR025662">
    <property type="entry name" value="Sigma_54_int_dom_ATP-bd_1"/>
</dbReference>
<evidence type="ECO:0000259" key="9">
    <source>
        <dbReference type="PROSITE" id="PS50045"/>
    </source>
</evidence>
<sequence>MIENTRLHTIVQSGKAEVGHIQKMQGNDRVVSRTPIFRDGRVVGAIGRVMFKGPRQLDELNQRINSLENEVAFYKREAEAMRRQDYSLDSIIGQSSQMIHLKKDIVRVAPLDVPVLIVGESGVGKELVAQAIHRLSARRMKTMVMINAAALPATLVESELFGYSAGAFTGANQKGHLGKFEQANGGTLFLDEIGDMPLDVQAKLLRVLQDGSVEKLGGTKPIKVDFRLVSATNRDLEDMIPQNQFRLDLFYRISPVVLRVPPLRERLDDIPLLSEQFLTDFARRHDRDVCKLPTESVQYLQTGTWPGNIRQLKHQLERAAIFNSTGFIAPADLKIDHRDQDDFPTADISSSFVPSGEGNTLADQIAQLERNTIAAALKKFNGNKKQVARELDISRSYLYKRLADFGLQ</sequence>
<dbReference type="EMBL" id="JAGIYY010000005">
    <property type="protein sequence ID" value="MBP0440054.1"/>
    <property type="molecule type" value="Genomic_DNA"/>
</dbReference>
<evidence type="ECO:0000256" key="6">
    <source>
        <dbReference type="ARBA" id="ARBA00023159"/>
    </source>
</evidence>
<evidence type="ECO:0000256" key="3">
    <source>
        <dbReference type="ARBA" id="ARBA00023012"/>
    </source>
</evidence>
<keyword evidence="8" id="KW-0175">Coiled coil</keyword>
<dbReference type="GO" id="GO:0006355">
    <property type="term" value="P:regulation of DNA-templated transcription"/>
    <property type="evidence" value="ECO:0007669"/>
    <property type="project" value="InterPro"/>
</dbReference>
<evidence type="ECO:0000256" key="5">
    <source>
        <dbReference type="ARBA" id="ARBA00023125"/>
    </source>
</evidence>
<gene>
    <name evidence="10" type="ORF">J5Y06_15460</name>
</gene>
<dbReference type="PROSITE" id="PS50045">
    <property type="entry name" value="SIGMA54_INTERACT_4"/>
    <property type="match status" value="1"/>
</dbReference>
<dbReference type="PROSITE" id="PS00688">
    <property type="entry name" value="SIGMA54_INTERACT_3"/>
    <property type="match status" value="1"/>
</dbReference>
<dbReference type="InterPro" id="IPR025944">
    <property type="entry name" value="Sigma_54_int_dom_CS"/>
</dbReference>
<evidence type="ECO:0000256" key="1">
    <source>
        <dbReference type="ARBA" id="ARBA00022741"/>
    </source>
</evidence>
<protein>
    <submittedName>
        <fullName evidence="10">Sigma 54-interacting transcriptional regulator</fullName>
    </submittedName>
</protein>
<keyword evidence="6" id="KW-0010">Activator</keyword>
<keyword evidence="4" id="KW-0805">Transcription regulation</keyword>
<evidence type="ECO:0000256" key="7">
    <source>
        <dbReference type="ARBA" id="ARBA00023163"/>
    </source>
</evidence>
<evidence type="ECO:0000256" key="2">
    <source>
        <dbReference type="ARBA" id="ARBA00022840"/>
    </source>
</evidence>
<dbReference type="InterPro" id="IPR003593">
    <property type="entry name" value="AAA+_ATPase"/>
</dbReference>
<dbReference type="InterPro" id="IPR025943">
    <property type="entry name" value="Sigma_54_int_dom_ATP-bd_2"/>
</dbReference>
<dbReference type="InterPro" id="IPR002078">
    <property type="entry name" value="Sigma_54_int"/>
</dbReference>
<dbReference type="Gene3D" id="1.10.10.60">
    <property type="entry name" value="Homeodomain-like"/>
    <property type="match status" value="1"/>
</dbReference>
<dbReference type="InterPro" id="IPR009057">
    <property type="entry name" value="Homeodomain-like_sf"/>
</dbReference>
<dbReference type="Gene3D" id="1.10.8.60">
    <property type="match status" value="1"/>
</dbReference>
<dbReference type="AlphaFoldDB" id="A0A8J7UKU7"/>
<keyword evidence="11" id="KW-1185">Reference proteome</keyword>
<evidence type="ECO:0000256" key="4">
    <source>
        <dbReference type="ARBA" id="ARBA00023015"/>
    </source>
</evidence>
<keyword evidence="1" id="KW-0547">Nucleotide-binding</keyword>
<dbReference type="Gene3D" id="3.40.50.300">
    <property type="entry name" value="P-loop containing nucleotide triphosphate hydrolases"/>
    <property type="match status" value="1"/>
</dbReference>
<comment type="caution">
    <text evidence="10">The sequence shown here is derived from an EMBL/GenBank/DDBJ whole genome shotgun (WGS) entry which is preliminary data.</text>
</comment>
<dbReference type="GO" id="GO:0000160">
    <property type="term" value="P:phosphorelay signal transduction system"/>
    <property type="evidence" value="ECO:0007669"/>
    <property type="project" value="UniProtKB-KW"/>
</dbReference>
<dbReference type="FunFam" id="3.40.50.300:FF:000006">
    <property type="entry name" value="DNA-binding transcriptional regulator NtrC"/>
    <property type="match status" value="1"/>
</dbReference>
<dbReference type="PROSITE" id="PS00675">
    <property type="entry name" value="SIGMA54_INTERACT_1"/>
    <property type="match status" value="1"/>
</dbReference>
<organism evidence="10 11">
    <name type="scientific">Tianweitania sediminis</name>
    <dbReference type="NCBI Taxonomy" id="1502156"/>
    <lineage>
        <taxon>Bacteria</taxon>
        <taxon>Pseudomonadati</taxon>
        <taxon>Pseudomonadota</taxon>
        <taxon>Alphaproteobacteria</taxon>
        <taxon>Hyphomicrobiales</taxon>
        <taxon>Phyllobacteriaceae</taxon>
        <taxon>Tianweitania</taxon>
    </lineage>
</organism>
<dbReference type="PRINTS" id="PR01590">
    <property type="entry name" value="HTHFIS"/>
</dbReference>
<accession>A0A8J7UKU7</accession>
<keyword evidence="3" id="KW-0902">Two-component regulatory system</keyword>
<dbReference type="SUPFAM" id="SSF52540">
    <property type="entry name" value="P-loop containing nucleoside triphosphate hydrolases"/>
    <property type="match status" value="1"/>
</dbReference>
<dbReference type="PROSITE" id="PS00676">
    <property type="entry name" value="SIGMA54_INTERACT_2"/>
    <property type="match status" value="1"/>
</dbReference>
<dbReference type="CDD" id="cd00009">
    <property type="entry name" value="AAA"/>
    <property type="match status" value="1"/>
</dbReference>
<dbReference type="InterPro" id="IPR058031">
    <property type="entry name" value="AAA_lid_NorR"/>
</dbReference>
<dbReference type="InterPro" id="IPR002197">
    <property type="entry name" value="HTH_Fis"/>
</dbReference>
<feature type="domain" description="Sigma-54 factor interaction" evidence="9">
    <location>
        <begin position="91"/>
        <end position="321"/>
    </location>
</feature>